<evidence type="ECO:0000313" key="2">
    <source>
        <dbReference type="Proteomes" id="UP000662074"/>
    </source>
</evidence>
<keyword evidence="2" id="KW-1185">Reference proteome</keyword>
<comment type="caution">
    <text evidence="1">The sequence shown here is derived from an EMBL/GenBank/DDBJ whole genome shotgun (WGS) entry which is preliminary data.</text>
</comment>
<sequence length="215" mass="23826">MNRISLTILCILPAILFNACKHPDKKPAITKIAVVKPKDTVAVTSSTANVNATDTTTDECPRAVSEPVVKKSVFPDATFKLEPDHRTGIETLTLANGDKLTIKQSGCEYFTLTFKFETSRFVADTTNIAYWSNATLMLLRQVIKGLDTPLEMENALAKLSARIENAKTVKEEQLSLNEDIDFGGPDPRQYLTIERVGRLAEQRYVIEVSVSYGPM</sequence>
<dbReference type="EMBL" id="BMDO01000008">
    <property type="protein sequence ID" value="GGI51660.1"/>
    <property type="molecule type" value="Genomic_DNA"/>
</dbReference>
<reference evidence="1" key="1">
    <citation type="journal article" date="2014" name="Int. J. Syst. Evol. Microbiol.">
        <title>Complete genome sequence of Corynebacterium casei LMG S-19264T (=DSM 44701T), isolated from a smear-ripened cheese.</title>
        <authorList>
            <consortium name="US DOE Joint Genome Institute (JGI-PGF)"/>
            <person name="Walter F."/>
            <person name="Albersmeier A."/>
            <person name="Kalinowski J."/>
            <person name="Ruckert C."/>
        </authorList>
    </citation>
    <scope>NUCLEOTIDE SEQUENCE</scope>
    <source>
        <strain evidence="1">CCM 8711</strain>
    </source>
</reference>
<accession>A0A917JBZ4</accession>
<name>A0A917JBZ4_9SPHI</name>
<organism evidence="1 2">
    <name type="scientific">Mucilaginibacter galii</name>
    <dbReference type="NCBI Taxonomy" id="2005073"/>
    <lineage>
        <taxon>Bacteria</taxon>
        <taxon>Pseudomonadati</taxon>
        <taxon>Bacteroidota</taxon>
        <taxon>Sphingobacteriia</taxon>
        <taxon>Sphingobacteriales</taxon>
        <taxon>Sphingobacteriaceae</taxon>
        <taxon>Mucilaginibacter</taxon>
    </lineage>
</organism>
<protein>
    <submittedName>
        <fullName evidence="1">Uncharacterized protein</fullName>
    </submittedName>
</protein>
<gene>
    <name evidence="1" type="ORF">GCM10011425_28720</name>
</gene>
<dbReference type="RefSeq" id="WP_188417775.1">
    <property type="nucleotide sequence ID" value="NZ_BMDO01000008.1"/>
</dbReference>
<evidence type="ECO:0000313" key="1">
    <source>
        <dbReference type="EMBL" id="GGI51660.1"/>
    </source>
</evidence>
<dbReference type="AlphaFoldDB" id="A0A917JBZ4"/>
<proteinExistence type="predicted"/>
<dbReference type="Proteomes" id="UP000662074">
    <property type="component" value="Unassembled WGS sequence"/>
</dbReference>
<reference evidence="1" key="2">
    <citation type="submission" date="2020-09" db="EMBL/GenBank/DDBJ databases">
        <authorList>
            <person name="Sun Q."/>
            <person name="Sedlacek I."/>
        </authorList>
    </citation>
    <scope>NUCLEOTIDE SEQUENCE</scope>
    <source>
        <strain evidence="1">CCM 8711</strain>
    </source>
</reference>